<evidence type="ECO:0000256" key="1">
    <source>
        <dbReference type="SAM" id="MobiDB-lite"/>
    </source>
</evidence>
<dbReference type="NCBIfam" id="TIGR01841">
    <property type="entry name" value="phasin"/>
    <property type="match status" value="1"/>
</dbReference>
<feature type="domain" description="Phasin" evidence="2">
    <location>
        <begin position="168"/>
        <end position="267"/>
    </location>
</feature>
<dbReference type="Proteomes" id="UP000684084">
    <property type="component" value="Unassembled WGS sequence"/>
</dbReference>
<organism evidence="3 4">
    <name type="scientific">Rhizophagus irregularis</name>
    <dbReference type="NCBI Taxonomy" id="588596"/>
    <lineage>
        <taxon>Eukaryota</taxon>
        <taxon>Fungi</taxon>
        <taxon>Fungi incertae sedis</taxon>
        <taxon>Mucoromycota</taxon>
        <taxon>Glomeromycotina</taxon>
        <taxon>Glomeromycetes</taxon>
        <taxon>Glomerales</taxon>
        <taxon>Glomeraceae</taxon>
        <taxon>Rhizophagus</taxon>
    </lineage>
</organism>
<dbReference type="InterPro" id="IPR010127">
    <property type="entry name" value="Phasin_subfam-1"/>
</dbReference>
<name>A0A915ZDL3_9GLOM</name>
<dbReference type="EMBL" id="CAGKOT010000028">
    <property type="protein sequence ID" value="CAB5370597.1"/>
    <property type="molecule type" value="Genomic_DNA"/>
</dbReference>
<evidence type="ECO:0000259" key="2">
    <source>
        <dbReference type="Pfam" id="PF09361"/>
    </source>
</evidence>
<protein>
    <recommendedName>
        <fullName evidence="2">Phasin domain-containing protein</fullName>
    </recommendedName>
</protein>
<feature type="region of interest" description="Disordered" evidence="1">
    <location>
        <begin position="1"/>
        <end position="26"/>
    </location>
</feature>
<dbReference type="OrthoDB" id="10588498at2759"/>
<dbReference type="Pfam" id="PF09361">
    <property type="entry name" value="Phasin_2"/>
    <property type="match status" value="1"/>
</dbReference>
<evidence type="ECO:0000313" key="4">
    <source>
        <dbReference type="Proteomes" id="UP000684084"/>
    </source>
</evidence>
<sequence>MASKGPKSDAAPKAAKPTAKVDAPAAVAAPAVAQAKPAAPKTRTAAAAVKAPSVPAALPVSVPAASEPVVAVPAADGIVPAPIVAEPEVAAPIVSVPEPVRTPDPIVTAEAPKPVAAAAPTVSQKEIFTMENTIKAATDKVQEQAKALFADVNDRTKTAVEKGTKLVEEFNEFSKGNVEAIVESSKIAAKGIETMGQDAAEYGRKHFEGATAALKSLSSVKTPSDFFKLQSDYVRSAFDSIVAETSKNTESLVKLAGEVAQPISNRVALAAEKIKISA</sequence>
<comment type="caution">
    <text evidence="3">The sequence shown here is derived from an EMBL/GenBank/DDBJ whole genome shotgun (WGS) entry which is preliminary data.</text>
</comment>
<proteinExistence type="predicted"/>
<dbReference type="AlphaFoldDB" id="A0A915ZDL3"/>
<accession>A0A915ZDL3</accession>
<dbReference type="InterPro" id="IPR018968">
    <property type="entry name" value="Phasin"/>
</dbReference>
<reference evidence="3" key="1">
    <citation type="submission" date="2020-05" db="EMBL/GenBank/DDBJ databases">
        <authorList>
            <person name="Rincon C."/>
            <person name="Sanders R I."/>
            <person name="Robbins C."/>
            <person name="Chaturvedi A."/>
        </authorList>
    </citation>
    <scope>NUCLEOTIDE SEQUENCE</scope>
    <source>
        <strain evidence="3">CHB12</strain>
    </source>
</reference>
<gene>
    <name evidence="3" type="ORF">CHRIB12_LOCUS12696</name>
</gene>
<evidence type="ECO:0000313" key="3">
    <source>
        <dbReference type="EMBL" id="CAB5370597.1"/>
    </source>
</evidence>